<sequence>MGIEDASVISNFSDIPGIKEWSDTSVDMEVPCLPHVVEIVPSGITCINLLVMMNKPRLNRLRISKPESVRNVAFVGHLHHGKTVFMDMLADRAVLMVDDADGVMVNTLTS</sequence>
<name>A0ACB8Y7K1_ARCLA</name>
<protein>
    <submittedName>
        <fullName evidence="1">Uncharacterized protein</fullName>
    </submittedName>
</protein>
<keyword evidence="2" id="KW-1185">Reference proteome</keyword>
<evidence type="ECO:0000313" key="2">
    <source>
        <dbReference type="Proteomes" id="UP001055879"/>
    </source>
</evidence>
<evidence type="ECO:0000313" key="1">
    <source>
        <dbReference type="EMBL" id="KAI3680776.1"/>
    </source>
</evidence>
<organism evidence="1 2">
    <name type="scientific">Arctium lappa</name>
    <name type="common">Greater burdock</name>
    <name type="synonym">Lappa major</name>
    <dbReference type="NCBI Taxonomy" id="4217"/>
    <lineage>
        <taxon>Eukaryota</taxon>
        <taxon>Viridiplantae</taxon>
        <taxon>Streptophyta</taxon>
        <taxon>Embryophyta</taxon>
        <taxon>Tracheophyta</taxon>
        <taxon>Spermatophyta</taxon>
        <taxon>Magnoliopsida</taxon>
        <taxon>eudicotyledons</taxon>
        <taxon>Gunneridae</taxon>
        <taxon>Pentapetalae</taxon>
        <taxon>asterids</taxon>
        <taxon>campanulids</taxon>
        <taxon>Asterales</taxon>
        <taxon>Asteraceae</taxon>
        <taxon>Carduoideae</taxon>
        <taxon>Cardueae</taxon>
        <taxon>Arctiinae</taxon>
        <taxon>Arctium</taxon>
    </lineage>
</organism>
<proteinExistence type="predicted"/>
<comment type="caution">
    <text evidence="1">The sequence shown here is derived from an EMBL/GenBank/DDBJ whole genome shotgun (WGS) entry which is preliminary data.</text>
</comment>
<reference evidence="1 2" key="2">
    <citation type="journal article" date="2022" name="Mol. Ecol. Resour.">
        <title>The genomes of chicory, endive, great burdock and yacon provide insights into Asteraceae paleo-polyploidization history and plant inulin production.</title>
        <authorList>
            <person name="Fan W."/>
            <person name="Wang S."/>
            <person name="Wang H."/>
            <person name="Wang A."/>
            <person name="Jiang F."/>
            <person name="Liu H."/>
            <person name="Zhao H."/>
            <person name="Xu D."/>
            <person name="Zhang Y."/>
        </authorList>
    </citation>
    <scope>NUCLEOTIDE SEQUENCE [LARGE SCALE GENOMIC DNA]</scope>
    <source>
        <strain evidence="2">cv. Niubang</strain>
    </source>
</reference>
<reference evidence="2" key="1">
    <citation type="journal article" date="2022" name="Mol. Ecol. Resour.">
        <title>The genomes of chicory, endive, great burdock and yacon provide insights into Asteraceae palaeo-polyploidization history and plant inulin production.</title>
        <authorList>
            <person name="Fan W."/>
            <person name="Wang S."/>
            <person name="Wang H."/>
            <person name="Wang A."/>
            <person name="Jiang F."/>
            <person name="Liu H."/>
            <person name="Zhao H."/>
            <person name="Xu D."/>
            <person name="Zhang Y."/>
        </authorList>
    </citation>
    <scope>NUCLEOTIDE SEQUENCE [LARGE SCALE GENOMIC DNA]</scope>
    <source>
        <strain evidence="2">cv. Niubang</strain>
    </source>
</reference>
<dbReference type="Proteomes" id="UP001055879">
    <property type="component" value="Linkage Group LG13"/>
</dbReference>
<gene>
    <name evidence="1" type="ORF">L6452_35552</name>
</gene>
<dbReference type="EMBL" id="CM042059">
    <property type="protein sequence ID" value="KAI3680776.1"/>
    <property type="molecule type" value="Genomic_DNA"/>
</dbReference>
<accession>A0ACB8Y7K1</accession>